<dbReference type="AlphaFoldDB" id="X6NLJ5"/>
<sequence>MESQTYTPLVTKSEKKETVNRGWMWLTLLLAVVALVGWGVYFGGVFNHKSESNGMNLVAEFHSDRGQTCCDVAIATGCKAQSIVSFCGEFESLYMFSKLMNILDYE</sequence>
<keyword evidence="3" id="KW-1185">Reference proteome</keyword>
<evidence type="ECO:0000256" key="1">
    <source>
        <dbReference type="SAM" id="Phobius"/>
    </source>
</evidence>
<name>X6NLJ5_RETFI</name>
<dbReference type="Proteomes" id="UP000023152">
    <property type="component" value="Unassembled WGS sequence"/>
</dbReference>
<organism evidence="2 3">
    <name type="scientific">Reticulomyxa filosa</name>
    <dbReference type="NCBI Taxonomy" id="46433"/>
    <lineage>
        <taxon>Eukaryota</taxon>
        <taxon>Sar</taxon>
        <taxon>Rhizaria</taxon>
        <taxon>Retaria</taxon>
        <taxon>Foraminifera</taxon>
        <taxon>Monothalamids</taxon>
        <taxon>Reticulomyxidae</taxon>
        <taxon>Reticulomyxa</taxon>
    </lineage>
</organism>
<evidence type="ECO:0000313" key="3">
    <source>
        <dbReference type="Proteomes" id="UP000023152"/>
    </source>
</evidence>
<proteinExistence type="predicted"/>
<comment type="caution">
    <text evidence="2">The sequence shown here is derived from an EMBL/GenBank/DDBJ whole genome shotgun (WGS) entry which is preliminary data.</text>
</comment>
<evidence type="ECO:0000313" key="2">
    <source>
        <dbReference type="EMBL" id="ETO26856.1"/>
    </source>
</evidence>
<keyword evidence="1" id="KW-0472">Membrane</keyword>
<accession>X6NLJ5</accession>
<gene>
    <name evidence="2" type="ORF">RFI_10280</name>
</gene>
<reference evidence="2 3" key="1">
    <citation type="journal article" date="2013" name="Curr. Biol.">
        <title>The Genome of the Foraminiferan Reticulomyxa filosa.</title>
        <authorList>
            <person name="Glockner G."/>
            <person name="Hulsmann N."/>
            <person name="Schleicher M."/>
            <person name="Noegel A.A."/>
            <person name="Eichinger L."/>
            <person name="Gallinger C."/>
            <person name="Pawlowski J."/>
            <person name="Sierra R."/>
            <person name="Euteneuer U."/>
            <person name="Pillet L."/>
            <person name="Moustafa A."/>
            <person name="Platzer M."/>
            <person name="Groth M."/>
            <person name="Szafranski K."/>
            <person name="Schliwa M."/>
        </authorList>
    </citation>
    <scope>NUCLEOTIDE SEQUENCE [LARGE SCALE GENOMIC DNA]</scope>
</reference>
<protein>
    <submittedName>
        <fullName evidence="2">Uncharacterized protein</fullName>
    </submittedName>
</protein>
<feature type="transmembrane region" description="Helical" evidence="1">
    <location>
        <begin position="23"/>
        <end position="46"/>
    </location>
</feature>
<keyword evidence="1" id="KW-1133">Transmembrane helix</keyword>
<dbReference type="EMBL" id="ASPP01007599">
    <property type="protein sequence ID" value="ETO26856.1"/>
    <property type="molecule type" value="Genomic_DNA"/>
</dbReference>
<keyword evidence="1" id="KW-0812">Transmembrane</keyword>